<organism evidence="2 3">
    <name type="scientific">Lacticaseibacillus mingshuiensis</name>
    <dbReference type="NCBI Taxonomy" id="2799574"/>
    <lineage>
        <taxon>Bacteria</taxon>
        <taxon>Bacillati</taxon>
        <taxon>Bacillota</taxon>
        <taxon>Bacilli</taxon>
        <taxon>Lactobacillales</taxon>
        <taxon>Lactobacillaceae</taxon>
        <taxon>Lacticaseibacillus</taxon>
    </lineage>
</organism>
<name>A0ABW4CID6_9LACO</name>
<protein>
    <submittedName>
        <fullName evidence="2">SGNH/GDSL hydrolase family protein</fullName>
    </submittedName>
</protein>
<dbReference type="EMBL" id="JBHTOC010000004">
    <property type="protein sequence ID" value="MFD1429380.1"/>
    <property type="molecule type" value="Genomic_DNA"/>
</dbReference>
<dbReference type="GO" id="GO:0016787">
    <property type="term" value="F:hydrolase activity"/>
    <property type="evidence" value="ECO:0007669"/>
    <property type="project" value="UniProtKB-KW"/>
</dbReference>
<evidence type="ECO:0000259" key="1">
    <source>
        <dbReference type="Pfam" id="PF13472"/>
    </source>
</evidence>
<gene>
    <name evidence="2" type="ORF">ACFQ4P_03835</name>
</gene>
<dbReference type="Gene3D" id="3.40.50.1110">
    <property type="entry name" value="SGNH hydrolase"/>
    <property type="match status" value="1"/>
</dbReference>
<proteinExistence type="predicted"/>
<accession>A0ABW4CID6</accession>
<sequence length="228" mass="24522">MTELKDLPGNAAQFLPENAEKHLGTSLEGASIAFLGSSITLGAGALDRSYVDFLAAQYGVKAVKSAINGTTLADADDDSYIARLKRDIPTTQDFAALVVQLSTNDGRRGCPVGAIAAESSADAFDPHTTIGAIEFILAYAKAHWDCPVLFYTCLRDPAETDYTELVEKLIAVQAKWHFAILDLHGDAAVAEETAAQPASMLDDAHPTMMGYRDIWTPRFAETLEALIK</sequence>
<keyword evidence="2" id="KW-0378">Hydrolase</keyword>
<dbReference type="CDD" id="cd00229">
    <property type="entry name" value="SGNH_hydrolase"/>
    <property type="match status" value="1"/>
</dbReference>
<reference evidence="3" key="1">
    <citation type="journal article" date="2019" name="Int. J. Syst. Evol. Microbiol.">
        <title>The Global Catalogue of Microorganisms (GCM) 10K type strain sequencing project: providing services to taxonomists for standard genome sequencing and annotation.</title>
        <authorList>
            <consortium name="The Broad Institute Genomics Platform"/>
            <consortium name="The Broad Institute Genome Sequencing Center for Infectious Disease"/>
            <person name="Wu L."/>
            <person name="Ma J."/>
        </authorList>
    </citation>
    <scope>NUCLEOTIDE SEQUENCE [LARGE SCALE GENOMIC DNA]</scope>
    <source>
        <strain evidence="3">CCM 8980</strain>
    </source>
</reference>
<dbReference type="Proteomes" id="UP001597196">
    <property type="component" value="Unassembled WGS sequence"/>
</dbReference>
<comment type="caution">
    <text evidence="2">The sequence shown here is derived from an EMBL/GenBank/DDBJ whole genome shotgun (WGS) entry which is preliminary data.</text>
</comment>
<evidence type="ECO:0000313" key="3">
    <source>
        <dbReference type="Proteomes" id="UP001597196"/>
    </source>
</evidence>
<dbReference type="Pfam" id="PF13472">
    <property type="entry name" value="Lipase_GDSL_2"/>
    <property type="match status" value="1"/>
</dbReference>
<evidence type="ECO:0000313" key="2">
    <source>
        <dbReference type="EMBL" id="MFD1429380.1"/>
    </source>
</evidence>
<feature type="domain" description="SGNH hydrolase-type esterase" evidence="1">
    <location>
        <begin position="34"/>
        <end position="212"/>
    </location>
</feature>
<dbReference type="InterPro" id="IPR013830">
    <property type="entry name" value="SGNH_hydro"/>
</dbReference>
<dbReference type="SUPFAM" id="SSF52266">
    <property type="entry name" value="SGNH hydrolase"/>
    <property type="match status" value="1"/>
</dbReference>
<dbReference type="RefSeq" id="WP_203626304.1">
    <property type="nucleotide sequence ID" value="NZ_BOLQ01000003.1"/>
</dbReference>
<keyword evidence="3" id="KW-1185">Reference proteome</keyword>
<dbReference type="InterPro" id="IPR036514">
    <property type="entry name" value="SGNH_hydro_sf"/>
</dbReference>